<proteinExistence type="predicted"/>
<organism evidence="2 3">
    <name type="scientific">Aplysia californica</name>
    <name type="common">California sea hare</name>
    <dbReference type="NCBI Taxonomy" id="6500"/>
    <lineage>
        <taxon>Eukaryota</taxon>
        <taxon>Metazoa</taxon>
        <taxon>Spiralia</taxon>
        <taxon>Lophotrochozoa</taxon>
        <taxon>Mollusca</taxon>
        <taxon>Gastropoda</taxon>
        <taxon>Heterobranchia</taxon>
        <taxon>Euthyneura</taxon>
        <taxon>Tectipleura</taxon>
        <taxon>Aplysiida</taxon>
        <taxon>Aplysioidea</taxon>
        <taxon>Aplysiidae</taxon>
        <taxon>Aplysia</taxon>
    </lineage>
</organism>
<gene>
    <name evidence="3" type="primary">LOC118478042</name>
</gene>
<name>A0ABM1VWN1_APLCA</name>
<evidence type="ECO:0000313" key="3">
    <source>
        <dbReference type="RefSeq" id="XP_035826823.1"/>
    </source>
</evidence>
<sequence length="203" mass="23602">MIGDSNLRHLVEMMAYHQLCTPTAQLIGMQNWHSPQLCINHQYKYAVRWRTHAMPFHTNADHWAPRVNQQSVGTSLDEIPATGEYIILIHMYLHFSTHHYSVYHERIKDFAKAVGRLVVRNPTVKILVRGPHVTYKGWAPVLGGDLQAPLYLRILKDEFKDLYDKVYFFDFWDYTTAAESVGFHPIGHITSEKLKFIFSTVCD</sequence>
<dbReference type="PANTHER" id="PTHR16165">
    <property type="entry name" value="NXPE FAMILY MEMBER"/>
    <property type="match status" value="1"/>
</dbReference>
<dbReference type="RefSeq" id="XP_035826823.1">
    <property type="nucleotide sequence ID" value="XM_035970930.1"/>
</dbReference>
<protein>
    <submittedName>
        <fullName evidence="3">NXPE family member 1-like</fullName>
    </submittedName>
</protein>
<dbReference type="GeneID" id="118478042"/>
<feature type="domain" description="NXPE C-terminal" evidence="1">
    <location>
        <begin position="1"/>
        <end position="202"/>
    </location>
</feature>
<dbReference type="InterPro" id="IPR057106">
    <property type="entry name" value="NXPE4_C"/>
</dbReference>
<accession>A0ABM1VWN1</accession>
<keyword evidence="2" id="KW-1185">Reference proteome</keyword>
<dbReference type="Proteomes" id="UP000694888">
    <property type="component" value="Unplaced"/>
</dbReference>
<dbReference type="PANTHER" id="PTHR16165:SF5">
    <property type="entry name" value="NXPE FAMILY MEMBER 3"/>
    <property type="match status" value="1"/>
</dbReference>
<evidence type="ECO:0000259" key="1">
    <source>
        <dbReference type="Pfam" id="PF24536"/>
    </source>
</evidence>
<reference evidence="3" key="1">
    <citation type="submission" date="2025-08" db="UniProtKB">
        <authorList>
            <consortium name="RefSeq"/>
        </authorList>
    </citation>
    <scope>IDENTIFICATION</scope>
</reference>
<evidence type="ECO:0000313" key="2">
    <source>
        <dbReference type="Proteomes" id="UP000694888"/>
    </source>
</evidence>
<dbReference type="Pfam" id="PF24536">
    <property type="entry name" value="NXPE4_C"/>
    <property type="match status" value="1"/>
</dbReference>